<dbReference type="Gene3D" id="1.10.1220.10">
    <property type="entry name" value="Met repressor-like"/>
    <property type="match status" value="1"/>
</dbReference>
<evidence type="ECO:0000259" key="1">
    <source>
        <dbReference type="Pfam" id="PF01402"/>
    </source>
</evidence>
<dbReference type="EMBL" id="KP211890">
    <property type="protein sequence ID" value="ANV80484.1"/>
    <property type="molecule type" value="Genomic_DNA"/>
</dbReference>
<feature type="domain" description="Ribbon-helix-helix protein CopG" evidence="1">
    <location>
        <begin position="8"/>
        <end position="45"/>
    </location>
</feature>
<dbReference type="InterPro" id="IPR013321">
    <property type="entry name" value="Arc_rbn_hlx_hlx"/>
</dbReference>
<dbReference type="InterPro" id="IPR002145">
    <property type="entry name" value="CopG"/>
</dbReference>
<dbReference type="Pfam" id="PF01402">
    <property type="entry name" value="RHH_1"/>
    <property type="match status" value="1"/>
</dbReference>
<evidence type="ECO:0000313" key="2">
    <source>
        <dbReference type="EMBL" id="ANV80484.1"/>
    </source>
</evidence>
<proteinExistence type="predicted"/>
<protein>
    <recommendedName>
        <fullName evidence="1">Ribbon-helix-helix protein CopG domain-containing protein</fullName>
    </recommendedName>
</protein>
<sequence length="122" mass="13838">MPGNSPMVSLRIPEDFLLELDQRIGLEGTRNRSDVIREAIKRYVTNPSPSLGNIVEVNLGPDLSVRMKDFCKIHGESPESVLKQGARELIRRETIEGETVDRLLSSRMKEIQIRYDSESNAQ</sequence>
<dbReference type="InterPro" id="IPR010985">
    <property type="entry name" value="Ribbon_hlx_hlx"/>
</dbReference>
<accession>A0A1B1TDZ5</accession>
<dbReference type="GO" id="GO:0006355">
    <property type="term" value="P:regulation of DNA-templated transcription"/>
    <property type="evidence" value="ECO:0007669"/>
    <property type="project" value="InterPro"/>
</dbReference>
<dbReference type="SUPFAM" id="SSF47598">
    <property type="entry name" value="Ribbon-helix-helix"/>
    <property type="match status" value="1"/>
</dbReference>
<dbReference type="CDD" id="cd22231">
    <property type="entry name" value="RHH_NikR_HicB-like"/>
    <property type="match status" value="1"/>
</dbReference>
<reference evidence="2" key="1">
    <citation type="submission" date="2014-11" db="EMBL/GenBank/DDBJ databases">
        <authorList>
            <person name="Zhu J."/>
            <person name="Qi W."/>
            <person name="Song R."/>
        </authorList>
    </citation>
    <scope>NUCLEOTIDE SEQUENCE</scope>
</reference>
<name>A0A1B1TDZ5_9ARCH</name>
<organism evidence="2">
    <name type="scientific">uncultured Poseidoniia archaeon</name>
    <dbReference type="NCBI Taxonomy" id="1697135"/>
    <lineage>
        <taxon>Archaea</taxon>
        <taxon>Methanobacteriati</taxon>
        <taxon>Thermoplasmatota</taxon>
        <taxon>Candidatus Poseidoniia</taxon>
        <taxon>environmental samples</taxon>
    </lineage>
</organism>
<reference evidence="2" key="2">
    <citation type="journal article" date="2015" name="ISME J.">
        <title>A new class of marine Euryarchaeota group II from the Mediterranean deep chlorophyll maximum.</title>
        <authorList>
            <person name="Martin-Cuadrado A.B."/>
            <person name="Garcia-Heredia I."/>
            <person name="Molto A.G."/>
            <person name="Lopez-Ubeda R."/>
            <person name="Kimes N."/>
            <person name="Lopez-Garcia P."/>
            <person name="Moreira D."/>
            <person name="Rodriguez-Valera F."/>
        </authorList>
    </citation>
    <scope>NUCLEOTIDE SEQUENCE</scope>
</reference>
<dbReference type="AlphaFoldDB" id="A0A1B1TDZ5"/>